<dbReference type="InterPro" id="IPR003180">
    <property type="entry name" value="MPG"/>
</dbReference>
<evidence type="ECO:0000256" key="1">
    <source>
        <dbReference type="ARBA" id="ARBA00009232"/>
    </source>
</evidence>
<evidence type="ECO:0000313" key="6">
    <source>
        <dbReference type="EMBL" id="MBL0743607.1"/>
    </source>
</evidence>
<dbReference type="Proteomes" id="UP000613030">
    <property type="component" value="Unassembled WGS sequence"/>
</dbReference>
<dbReference type="Pfam" id="PF02245">
    <property type="entry name" value="Pur_DNA_glyco"/>
    <property type="match status" value="1"/>
</dbReference>
<dbReference type="Gene3D" id="3.10.300.10">
    <property type="entry name" value="Methylpurine-DNA glycosylase (MPG)"/>
    <property type="match status" value="1"/>
</dbReference>
<dbReference type="NCBIfam" id="TIGR00567">
    <property type="entry name" value="3mg"/>
    <property type="match status" value="1"/>
</dbReference>
<reference evidence="6 7" key="1">
    <citation type="submission" date="2021-01" db="EMBL/GenBank/DDBJ databases">
        <title>Chryseolinea sp. Jin1 Genome sequencing and assembly.</title>
        <authorList>
            <person name="Kim I."/>
        </authorList>
    </citation>
    <scope>NUCLEOTIDE SEQUENCE [LARGE SCALE GENOMIC DNA]</scope>
    <source>
        <strain evidence="6 7">Jin1</strain>
    </source>
</reference>
<dbReference type="CDD" id="cd00540">
    <property type="entry name" value="AAG"/>
    <property type="match status" value="1"/>
</dbReference>
<dbReference type="EMBL" id="JAERRB010000007">
    <property type="protein sequence ID" value="MBL0743607.1"/>
    <property type="molecule type" value="Genomic_DNA"/>
</dbReference>
<dbReference type="SUPFAM" id="SSF50486">
    <property type="entry name" value="FMT C-terminal domain-like"/>
    <property type="match status" value="1"/>
</dbReference>
<dbReference type="HAMAP" id="MF_00527">
    <property type="entry name" value="3MGH"/>
    <property type="match status" value="1"/>
</dbReference>
<evidence type="ECO:0000256" key="5">
    <source>
        <dbReference type="HAMAP-Rule" id="MF_00527"/>
    </source>
</evidence>
<name>A0ABS1KWK5_9BACT</name>
<dbReference type="InterPro" id="IPR011034">
    <property type="entry name" value="Formyl_transferase-like_C_sf"/>
</dbReference>
<keyword evidence="3 5" id="KW-0378">Hydrolase</keyword>
<dbReference type="EC" id="3.2.2.-" evidence="5"/>
<evidence type="ECO:0000256" key="2">
    <source>
        <dbReference type="ARBA" id="ARBA00022763"/>
    </source>
</evidence>
<keyword evidence="2 5" id="KW-0227">DNA damage</keyword>
<organism evidence="6 7">
    <name type="scientific">Chryseolinea lacunae</name>
    <dbReference type="NCBI Taxonomy" id="2801331"/>
    <lineage>
        <taxon>Bacteria</taxon>
        <taxon>Pseudomonadati</taxon>
        <taxon>Bacteroidota</taxon>
        <taxon>Cytophagia</taxon>
        <taxon>Cytophagales</taxon>
        <taxon>Fulvivirgaceae</taxon>
        <taxon>Chryseolinea</taxon>
    </lineage>
</organism>
<dbReference type="PANTHER" id="PTHR10429:SF0">
    <property type="entry name" value="DNA-3-METHYLADENINE GLYCOSYLASE"/>
    <property type="match status" value="1"/>
</dbReference>
<keyword evidence="4 5" id="KW-0234">DNA repair</keyword>
<evidence type="ECO:0000313" key="7">
    <source>
        <dbReference type="Proteomes" id="UP000613030"/>
    </source>
</evidence>
<evidence type="ECO:0000256" key="4">
    <source>
        <dbReference type="ARBA" id="ARBA00023204"/>
    </source>
</evidence>
<protein>
    <recommendedName>
        <fullName evidence="5">Putative 3-methyladenine DNA glycosylase</fullName>
        <ecNumber evidence="5">3.2.2.-</ecNumber>
    </recommendedName>
</protein>
<dbReference type="RefSeq" id="WP_202012951.1">
    <property type="nucleotide sequence ID" value="NZ_JAERRB010000007.1"/>
</dbReference>
<dbReference type="InterPro" id="IPR036995">
    <property type="entry name" value="MPG_sf"/>
</dbReference>
<comment type="caution">
    <text evidence="6">The sequence shown here is derived from an EMBL/GenBank/DDBJ whole genome shotgun (WGS) entry which is preliminary data.</text>
</comment>
<sequence length="196" mass="21900">MKLTETFYQQTNVVKVARQLLGKGLFTNINGMVTGGIIVETEAYSWKERGSHAYDAKKTPRNAIMFDKGGNAYVYLIYGMHYLFNVVTNVPGTADAVLIRALEPVEGLDIMTLRRGKLANPLHLTSGPGKLTKALGIDRKWNGKSLLDDEVWIEDFGRKIPSKNIEAGPRIGIDYAGEDAKLPWRFTLKGNRWVSK</sequence>
<gene>
    <name evidence="6" type="ORF">JI741_20405</name>
</gene>
<proteinExistence type="inferred from homology"/>
<accession>A0ABS1KWK5</accession>
<comment type="similarity">
    <text evidence="1 5">Belongs to the DNA glycosylase MPG family.</text>
</comment>
<dbReference type="PANTHER" id="PTHR10429">
    <property type="entry name" value="DNA-3-METHYLADENINE GLYCOSYLASE"/>
    <property type="match status" value="1"/>
</dbReference>
<keyword evidence="7" id="KW-1185">Reference proteome</keyword>
<evidence type="ECO:0000256" key="3">
    <source>
        <dbReference type="ARBA" id="ARBA00022801"/>
    </source>
</evidence>